<dbReference type="Proteomes" id="UP000192277">
    <property type="component" value="Unassembled WGS sequence"/>
</dbReference>
<gene>
    <name evidence="3" type="ORF">A4D02_20360</name>
</gene>
<sequence length="215" mass="23373">MKSKVLLIALATTVFAIGAKAQNTTFGVRAGINFQNLTGEDGDGHKYDNKLKTGVNIGLNAEIPVAEDFYVQPGLLFTTKGAKDKTYRKVNTRLSYLEIPINFLFKPELGDGKLLLGFGPYIGIAVGGSYTDAGGNKYDFKFKHKVTASELPGGPYIRRMDLGANFLAGYELSNKLSFQLNAQLGLSNIATQVDGQKRDKIKNTGFGVSVGYRFK</sequence>
<dbReference type="InterPro" id="IPR025665">
    <property type="entry name" value="Beta-barrel_OMP_2"/>
</dbReference>
<dbReference type="EMBL" id="LWBO01000002">
    <property type="protein sequence ID" value="OQP54037.1"/>
    <property type="molecule type" value="Genomic_DNA"/>
</dbReference>
<feature type="signal peptide" evidence="1">
    <location>
        <begin position="1"/>
        <end position="21"/>
    </location>
</feature>
<comment type="caution">
    <text evidence="3">The sequence shown here is derived from an EMBL/GenBank/DDBJ whole genome shotgun (WGS) entry which is preliminary data.</text>
</comment>
<reference evidence="3 4" key="1">
    <citation type="submission" date="2016-04" db="EMBL/GenBank/DDBJ databases">
        <authorList>
            <person name="Chen L."/>
            <person name="Zhuang W."/>
            <person name="Wang G."/>
        </authorList>
    </citation>
    <scope>NUCLEOTIDE SEQUENCE [LARGE SCALE GENOMIC DNA]</scope>
    <source>
        <strain evidence="4">GR20</strain>
    </source>
</reference>
<feature type="domain" description="Outer membrane protein beta-barrel" evidence="2">
    <location>
        <begin position="21"/>
        <end position="189"/>
    </location>
</feature>
<proteinExistence type="predicted"/>
<dbReference type="SUPFAM" id="SSF56925">
    <property type="entry name" value="OMPA-like"/>
    <property type="match status" value="1"/>
</dbReference>
<evidence type="ECO:0000313" key="4">
    <source>
        <dbReference type="Proteomes" id="UP000192277"/>
    </source>
</evidence>
<feature type="chain" id="PRO_5047269524" description="Outer membrane protein beta-barrel domain-containing protein" evidence="1">
    <location>
        <begin position="22"/>
        <end position="215"/>
    </location>
</feature>
<evidence type="ECO:0000313" key="3">
    <source>
        <dbReference type="EMBL" id="OQP54037.1"/>
    </source>
</evidence>
<dbReference type="RefSeq" id="WP_014216435.1">
    <property type="nucleotide sequence ID" value="NZ_LWBO01000002.1"/>
</dbReference>
<keyword evidence="4" id="KW-1185">Reference proteome</keyword>
<keyword evidence="1" id="KW-0732">Signal</keyword>
<accession>A0ABX3P2Z9</accession>
<evidence type="ECO:0000256" key="1">
    <source>
        <dbReference type="SAM" id="SignalP"/>
    </source>
</evidence>
<protein>
    <recommendedName>
        <fullName evidence="2">Outer membrane protein beta-barrel domain-containing protein</fullName>
    </recommendedName>
</protein>
<organism evidence="3 4">
    <name type="scientific">Niastella koreensis</name>
    <dbReference type="NCBI Taxonomy" id="354356"/>
    <lineage>
        <taxon>Bacteria</taxon>
        <taxon>Pseudomonadati</taxon>
        <taxon>Bacteroidota</taxon>
        <taxon>Chitinophagia</taxon>
        <taxon>Chitinophagales</taxon>
        <taxon>Chitinophagaceae</taxon>
        <taxon>Niastella</taxon>
    </lineage>
</organism>
<dbReference type="InterPro" id="IPR011250">
    <property type="entry name" value="OMP/PagP_B-barrel"/>
</dbReference>
<name>A0ABX3P2Z9_9BACT</name>
<dbReference type="Pfam" id="PF13568">
    <property type="entry name" value="OMP_b-brl_2"/>
    <property type="match status" value="1"/>
</dbReference>
<evidence type="ECO:0000259" key="2">
    <source>
        <dbReference type="Pfam" id="PF13568"/>
    </source>
</evidence>